<dbReference type="AlphaFoldDB" id="X1BQ39"/>
<reference evidence="1" key="1">
    <citation type="journal article" date="2014" name="Front. Microbiol.">
        <title>High frequency of phylogenetically diverse reductive dehalogenase-homologous genes in deep subseafloor sedimentary metagenomes.</title>
        <authorList>
            <person name="Kawai M."/>
            <person name="Futagami T."/>
            <person name="Toyoda A."/>
            <person name="Takaki Y."/>
            <person name="Nishi S."/>
            <person name="Hori S."/>
            <person name="Arai W."/>
            <person name="Tsubouchi T."/>
            <person name="Morono Y."/>
            <person name="Uchiyama I."/>
            <person name="Ito T."/>
            <person name="Fujiyama A."/>
            <person name="Inagaki F."/>
            <person name="Takami H."/>
        </authorList>
    </citation>
    <scope>NUCLEOTIDE SEQUENCE</scope>
    <source>
        <strain evidence="1">Expedition CK06-06</strain>
    </source>
</reference>
<feature type="non-terminal residue" evidence="1">
    <location>
        <position position="113"/>
    </location>
</feature>
<sequence>MSEQIKKIEKRRESVMHSEEWENFTTLIDDIRWLYNPDNATLRKQVEKGAKLNKRRVSDVGISMVNDYASGVLSESITSGESWFEYVDRKKDKATVEMLDEISKITYDRINYS</sequence>
<organism evidence="1">
    <name type="scientific">marine sediment metagenome</name>
    <dbReference type="NCBI Taxonomy" id="412755"/>
    <lineage>
        <taxon>unclassified sequences</taxon>
        <taxon>metagenomes</taxon>
        <taxon>ecological metagenomes</taxon>
    </lineage>
</organism>
<proteinExistence type="predicted"/>
<comment type="caution">
    <text evidence="1">The sequence shown here is derived from an EMBL/GenBank/DDBJ whole genome shotgun (WGS) entry which is preliminary data.</text>
</comment>
<protein>
    <submittedName>
        <fullName evidence="1">Uncharacterized protein</fullName>
    </submittedName>
</protein>
<evidence type="ECO:0000313" key="1">
    <source>
        <dbReference type="EMBL" id="GAG86218.1"/>
    </source>
</evidence>
<dbReference type="EMBL" id="BART01019440">
    <property type="protein sequence ID" value="GAG86218.1"/>
    <property type="molecule type" value="Genomic_DNA"/>
</dbReference>
<accession>X1BQ39</accession>
<gene>
    <name evidence="1" type="ORF">S01H4_36384</name>
</gene>
<name>X1BQ39_9ZZZZ</name>